<dbReference type="Pfam" id="PF00296">
    <property type="entry name" value="Bac_luciferase"/>
    <property type="match status" value="1"/>
</dbReference>
<keyword evidence="3" id="KW-0560">Oxidoreductase</keyword>
<accession>A0A7Z0WGI7</accession>
<dbReference type="SUPFAM" id="SSF51679">
    <property type="entry name" value="Bacterial luciferase-like"/>
    <property type="match status" value="1"/>
</dbReference>
<keyword evidence="7" id="KW-1185">Reference proteome</keyword>
<dbReference type="InterPro" id="IPR036661">
    <property type="entry name" value="Luciferase-like_sf"/>
</dbReference>
<organism evidence="6 7">
    <name type="scientific">Actinophytocola xinjiangensis</name>
    <dbReference type="NCBI Taxonomy" id="485602"/>
    <lineage>
        <taxon>Bacteria</taxon>
        <taxon>Bacillati</taxon>
        <taxon>Actinomycetota</taxon>
        <taxon>Actinomycetes</taxon>
        <taxon>Pseudonocardiales</taxon>
        <taxon>Pseudonocardiaceae</taxon>
    </lineage>
</organism>
<dbReference type="AlphaFoldDB" id="A0A7Z0WGI7"/>
<dbReference type="EMBL" id="MSIF01000020">
    <property type="protein sequence ID" value="OLF06663.1"/>
    <property type="molecule type" value="Genomic_DNA"/>
</dbReference>
<dbReference type="InterPro" id="IPR011251">
    <property type="entry name" value="Luciferase-like_dom"/>
</dbReference>
<reference evidence="6 7" key="1">
    <citation type="submission" date="2016-12" db="EMBL/GenBank/DDBJ databases">
        <title>The draft genome sequence of Actinophytocola xinjiangensis.</title>
        <authorList>
            <person name="Wang W."/>
            <person name="Yuan L."/>
        </authorList>
    </citation>
    <scope>NUCLEOTIDE SEQUENCE [LARGE SCALE GENOMIC DNA]</scope>
    <source>
        <strain evidence="6 7">CGMCC 4.4663</strain>
    </source>
</reference>
<protein>
    <recommendedName>
        <fullName evidence="5">Luciferase-like domain-containing protein</fullName>
    </recommendedName>
</protein>
<dbReference type="Proteomes" id="UP000185696">
    <property type="component" value="Unassembled WGS sequence"/>
</dbReference>
<dbReference type="PANTHER" id="PTHR42847">
    <property type="entry name" value="ALKANESULFONATE MONOOXYGENASE"/>
    <property type="match status" value="1"/>
</dbReference>
<dbReference type="Gene3D" id="3.20.20.30">
    <property type="entry name" value="Luciferase-like domain"/>
    <property type="match status" value="1"/>
</dbReference>
<evidence type="ECO:0000256" key="2">
    <source>
        <dbReference type="ARBA" id="ARBA00022643"/>
    </source>
</evidence>
<dbReference type="InterPro" id="IPR019921">
    <property type="entry name" value="Lucif-like_OxRdtase_Rv2161c"/>
</dbReference>
<evidence type="ECO:0000313" key="6">
    <source>
        <dbReference type="EMBL" id="OLF06663.1"/>
    </source>
</evidence>
<keyword evidence="1" id="KW-0285">Flavoprotein</keyword>
<name>A0A7Z0WGI7_9PSEU</name>
<evidence type="ECO:0000259" key="5">
    <source>
        <dbReference type="Pfam" id="PF00296"/>
    </source>
</evidence>
<evidence type="ECO:0000256" key="4">
    <source>
        <dbReference type="ARBA" id="ARBA00023033"/>
    </source>
</evidence>
<dbReference type="OrthoDB" id="4074025at2"/>
<keyword evidence="4" id="KW-0503">Monooxygenase</keyword>
<keyword evidence="2" id="KW-0288">FMN</keyword>
<dbReference type="NCBIfam" id="TIGR03619">
    <property type="entry name" value="F420_Rv2161c"/>
    <property type="match status" value="1"/>
</dbReference>
<proteinExistence type="predicted"/>
<comment type="caution">
    <text evidence="6">The sequence shown here is derived from an EMBL/GenBank/DDBJ whole genome shotgun (WGS) entry which is preliminary data.</text>
</comment>
<dbReference type="GO" id="GO:0046306">
    <property type="term" value="P:alkanesulfonate catabolic process"/>
    <property type="evidence" value="ECO:0007669"/>
    <property type="project" value="TreeGrafter"/>
</dbReference>
<feature type="domain" description="Luciferase-like" evidence="5">
    <location>
        <begin position="14"/>
        <end position="251"/>
    </location>
</feature>
<gene>
    <name evidence="6" type="ORF">BLA60_30845</name>
</gene>
<evidence type="ECO:0000256" key="3">
    <source>
        <dbReference type="ARBA" id="ARBA00023002"/>
    </source>
</evidence>
<sequence length="303" mass="32518">MTLTIGLRNFAASAPPDWRHLLDQARAADDAGIDRVFVVDHLAFGPDLSSYGDPGTGGLRGGRQPTGPDGDWLEPLTVLSAVAAVTTRVRLATNILVAGLRHPVVLAKTVATLDALAHGRFELGVGVGWQRAEYDAVGVDFDTRGQVLDEVLDVCATLWTDRAATFHGDRVSFTDLHMMPKPDDLPVWVGGRAIRGVARRVARHASGWNPWGTGVDTITDTISRMRDLVAQEGGDLDRVEISHPLPTVVTDAGELDLPAMFAPVPALRAAGVRDFRIVPRLPPDHAGTRDLLDRLRAAYTAAG</sequence>
<dbReference type="RefSeq" id="WP_075136544.1">
    <property type="nucleotide sequence ID" value="NZ_MSIF01000020.1"/>
</dbReference>
<dbReference type="InterPro" id="IPR050172">
    <property type="entry name" value="SsuD_RutA_monooxygenase"/>
</dbReference>
<evidence type="ECO:0000256" key="1">
    <source>
        <dbReference type="ARBA" id="ARBA00022630"/>
    </source>
</evidence>
<dbReference type="PANTHER" id="PTHR42847:SF4">
    <property type="entry name" value="ALKANESULFONATE MONOOXYGENASE-RELATED"/>
    <property type="match status" value="1"/>
</dbReference>
<evidence type="ECO:0000313" key="7">
    <source>
        <dbReference type="Proteomes" id="UP000185696"/>
    </source>
</evidence>
<dbReference type="GO" id="GO:0008726">
    <property type="term" value="F:alkanesulfonate monooxygenase activity"/>
    <property type="evidence" value="ECO:0007669"/>
    <property type="project" value="TreeGrafter"/>
</dbReference>